<dbReference type="GO" id="GO:0019752">
    <property type="term" value="P:carboxylic acid metabolic process"/>
    <property type="evidence" value="ECO:0007669"/>
    <property type="project" value="InterPro"/>
</dbReference>
<keyword evidence="3" id="KW-0210">Decarboxylase</keyword>
<dbReference type="InterPro" id="IPR015422">
    <property type="entry name" value="PyrdxlP-dep_Trfase_small"/>
</dbReference>
<comment type="similarity">
    <text evidence="2 7">Belongs to the group II decarboxylase family.</text>
</comment>
<dbReference type="AlphaFoldDB" id="G4QJT1"/>
<reference evidence="8 9" key="1">
    <citation type="journal article" date="2011" name="J. Bacteriol.">
        <title>Complete genome sequence of seawater bacterium Glaciecola nitratireducens FR1064T.</title>
        <authorList>
            <person name="Bian F."/>
            <person name="Qin Q.L."/>
            <person name="Xie B.B."/>
            <person name="Shu Y.L."/>
            <person name="Zhang X.Y."/>
            <person name="Yu Y."/>
            <person name="Chen B."/>
            <person name="Chen X.L."/>
            <person name="Zhou B.C."/>
            <person name="Zhang Y.Z."/>
        </authorList>
    </citation>
    <scope>NUCLEOTIDE SEQUENCE [LARGE SCALE GENOMIC DNA]</scope>
    <source>
        <strain evidence="9">JCM 12485 / KCTC 12276 / FR1064</strain>
    </source>
</reference>
<evidence type="ECO:0000313" key="8">
    <source>
        <dbReference type="EMBL" id="AEP28973.1"/>
    </source>
</evidence>
<dbReference type="Proteomes" id="UP000009282">
    <property type="component" value="Chromosome"/>
</dbReference>
<organism evidence="8 9">
    <name type="scientific">Glaciecola nitratireducens (strain JCM 12485 / KCTC 12276 / FR1064)</name>
    <dbReference type="NCBI Taxonomy" id="1085623"/>
    <lineage>
        <taxon>Bacteria</taxon>
        <taxon>Pseudomonadati</taxon>
        <taxon>Pseudomonadota</taxon>
        <taxon>Gammaproteobacteria</taxon>
        <taxon>Alteromonadales</taxon>
        <taxon>Alteromonadaceae</taxon>
        <taxon>Brumicola</taxon>
    </lineage>
</organism>
<dbReference type="InterPro" id="IPR010977">
    <property type="entry name" value="Aromatic_deC"/>
</dbReference>
<accession>G4QJT1</accession>
<dbReference type="GO" id="GO:0016831">
    <property type="term" value="F:carboxy-lyase activity"/>
    <property type="evidence" value="ECO:0007669"/>
    <property type="project" value="UniProtKB-KW"/>
</dbReference>
<protein>
    <submittedName>
        <fullName evidence="8">Pyridoxal-dependent decarboxylase</fullName>
    </submittedName>
</protein>
<dbReference type="HOGENOM" id="CLU_011856_0_4_6"/>
<feature type="modified residue" description="N6-(pyridoxal phosphate)lysine" evidence="6">
    <location>
        <position position="292"/>
    </location>
</feature>
<dbReference type="eggNOG" id="COG0076">
    <property type="taxonomic scope" value="Bacteria"/>
</dbReference>
<dbReference type="InterPro" id="IPR002129">
    <property type="entry name" value="PyrdxlP-dep_de-COase"/>
</dbReference>
<evidence type="ECO:0000256" key="7">
    <source>
        <dbReference type="RuleBase" id="RU000382"/>
    </source>
</evidence>
<evidence type="ECO:0000256" key="4">
    <source>
        <dbReference type="ARBA" id="ARBA00022898"/>
    </source>
</evidence>
<keyword evidence="4 6" id="KW-0663">Pyridoxal phosphate</keyword>
<dbReference type="STRING" id="1085623.GNIT_0834"/>
<dbReference type="InterPro" id="IPR015421">
    <property type="entry name" value="PyrdxlP-dep_Trfase_major"/>
</dbReference>
<dbReference type="EMBL" id="CP003060">
    <property type="protein sequence ID" value="AEP28973.1"/>
    <property type="molecule type" value="Genomic_DNA"/>
</dbReference>
<evidence type="ECO:0000256" key="2">
    <source>
        <dbReference type="ARBA" id="ARBA00009533"/>
    </source>
</evidence>
<dbReference type="InterPro" id="IPR015424">
    <property type="entry name" value="PyrdxlP-dep_Trfase"/>
</dbReference>
<evidence type="ECO:0000256" key="6">
    <source>
        <dbReference type="PIRSR" id="PIRSR602129-50"/>
    </source>
</evidence>
<dbReference type="PANTHER" id="PTHR11999">
    <property type="entry name" value="GROUP II PYRIDOXAL-5-PHOSPHATE DECARBOXYLASE"/>
    <property type="match status" value="1"/>
</dbReference>
<evidence type="ECO:0000256" key="3">
    <source>
        <dbReference type="ARBA" id="ARBA00022793"/>
    </source>
</evidence>
<name>G4QJT1_GLANF</name>
<dbReference type="GO" id="GO:0030170">
    <property type="term" value="F:pyridoxal phosphate binding"/>
    <property type="evidence" value="ECO:0007669"/>
    <property type="project" value="InterPro"/>
</dbReference>
<sequence>MQPSNLKETFALLESAKSESLKYLDNADRLPVYPTNDALSLLALFDEDLPDNQNNPSDTLCKLAELGSQTIVNTGGSRYFGFVNGGILPIGLASRWLADAWDQNAALEVMSPLSAKLEQVCEQWLVELLQLPDTTKMGLVGGTSVATLCGLAAARNHQYNKLNWNVNEKGLIGAPRLRFIMGGQTHGTVSKMIRLLGFGSQSMKIVPSDDQGRLNVACLPPLDETCVLVLQAGNVCSGSFDDFTALCAAANKAGAWCHIDGAFGLWAAASPLLRHLTSGIELADSWAVDGHKTLNTPYDCGIILCKHPSAITEALHQQGSYIEFGKSRDNMIYTPDMSRRARGIDLWACMHHLGKNGIALLIERLHEGARYLAERLQECGLPIANVIHFNQVIVHAGNEALTQQVLKHIQANGVIWCGSAIWKGMFIIRLSVCSWQTNKTDLDVAIEALASALHLTEETDHTNQTTHP</sequence>
<keyword evidence="5 7" id="KW-0456">Lyase</keyword>
<dbReference type="PANTHER" id="PTHR11999:SF70">
    <property type="entry name" value="MIP05841P"/>
    <property type="match status" value="1"/>
</dbReference>
<comment type="cofactor">
    <cofactor evidence="1 6 7">
        <name>pyridoxal 5'-phosphate</name>
        <dbReference type="ChEBI" id="CHEBI:597326"/>
    </cofactor>
</comment>
<dbReference type="OrthoDB" id="9803665at2"/>
<dbReference type="SUPFAM" id="SSF53383">
    <property type="entry name" value="PLP-dependent transferases"/>
    <property type="match status" value="1"/>
</dbReference>
<evidence type="ECO:0000256" key="1">
    <source>
        <dbReference type="ARBA" id="ARBA00001933"/>
    </source>
</evidence>
<keyword evidence="9" id="KW-1185">Reference proteome</keyword>
<dbReference type="RefSeq" id="WP_014107848.1">
    <property type="nucleotide sequence ID" value="NC_016041.1"/>
</dbReference>
<gene>
    <name evidence="8" type="ordered locus">GNIT_0834</name>
</gene>
<proteinExistence type="inferred from homology"/>
<dbReference type="Gene3D" id="3.40.640.10">
    <property type="entry name" value="Type I PLP-dependent aspartate aminotransferase-like (Major domain)"/>
    <property type="match status" value="1"/>
</dbReference>
<dbReference type="KEGG" id="gni:GNIT_0834"/>
<evidence type="ECO:0000313" key="9">
    <source>
        <dbReference type="Proteomes" id="UP000009282"/>
    </source>
</evidence>
<evidence type="ECO:0000256" key="5">
    <source>
        <dbReference type="ARBA" id="ARBA00023239"/>
    </source>
</evidence>
<dbReference type="Pfam" id="PF00282">
    <property type="entry name" value="Pyridoxal_deC"/>
    <property type="match status" value="1"/>
</dbReference>
<dbReference type="Gene3D" id="3.90.1150.10">
    <property type="entry name" value="Aspartate Aminotransferase, domain 1"/>
    <property type="match status" value="1"/>
</dbReference>